<feature type="transmembrane region" description="Helical" evidence="1">
    <location>
        <begin position="274"/>
        <end position="292"/>
    </location>
</feature>
<feature type="transmembrane region" description="Helical" evidence="1">
    <location>
        <begin position="101"/>
        <end position="122"/>
    </location>
</feature>
<feature type="transmembrane region" description="Helical" evidence="1">
    <location>
        <begin position="221"/>
        <end position="239"/>
    </location>
</feature>
<dbReference type="RefSeq" id="WP_309726505.1">
    <property type="nucleotide sequence ID" value="NZ_JAVDQA010000001.1"/>
</dbReference>
<sequence length="298" mass="32347">MKNSALKGGILVALGASCYGVLTTFVKLAYQENFTPYEVTFAQLLLGYLGLVVLDFALKRGSSAKRKVKPTRKNIIQLILAGTSLGLTSIFYYLAVQFISVSIGIVLLMQSVWMGVVLDAILSKKFPTLLKSISVLIIISGTLLATNVFFEQITLDLTGVLLGLLAAASYTVTIYTSNRVALNLSSISRSKWMMLGGLLIVVLLTTHNLVEQFNAEIFLKWGPILALLGAVLPPILLTSGMPKINVGLGVIITAIELPVAVLMAYFILDERVVFSQWIGILLILLSIVVMNLRKVKKG</sequence>
<keyword evidence="1" id="KW-0472">Membrane</keyword>
<accession>A0ABU1K211</accession>
<keyword evidence="1" id="KW-0812">Transmembrane</keyword>
<evidence type="ECO:0000313" key="4">
    <source>
        <dbReference type="Proteomes" id="UP001257659"/>
    </source>
</evidence>
<protein>
    <submittedName>
        <fullName evidence="3">Drug/metabolite transporter (DMT)-like permease</fullName>
    </submittedName>
</protein>
<dbReference type="PANTHER" id="PTHR22911:SF137">
    <property type="entry name" value="SOLUTE CARRIER FAMILY 35 MEMBER G2-RELATED"/>
    <property type="match status" value="1"/>
</dbReference>
<feature type="transmembrane region" description="Helical" evidence="1">
    <location>
        <begin position="246"/>
        <end position="268"/>
    </location>
</feature>
<feature type="transmembrane region" description="Helical" evidence="1">
    <location>
        <begin position="129"/>
        <end position="150"/>
    </location>
</feature>
<dbReference type="PROSITE" id="PS51257">
    <property type="entry name" value="PROKAR_LIPOPROTEIN"/>
    <property type="match status" value="1"/>
</dbReference>
<dbReference type="Pfam" id="PF00892">
    <property type="entry name" value="EamA"/>
    <property type="match status" value="2"/>
</dbReference>
<dbReference type="Proteomes" id="UP001257659">
    <property type="component" value="Unassembled WGS sequence"/>
</dbReference>
<feature type="domain" description="EamA" evidence="2">
    <location>
        <begin position="7"/>
        <end position="145"/>
    </location>
</feature>
<feature type="transmembrane region" description="Helical" evidence="1">
    <location>
        <begin position="192"/>
        <end position="209"/>
    </location>
</feature>
<proteinExistence type="predicted"/>
<dbReference type="InterPro" id="IPR000620">
    <property type="entry name" value="EamA_dom"/>
</dbReference>
<dbReference type="EMBL" id="JAVDQA010000001">
    <property type="protein sequence ID" value="MDR6299641.1"/>
    <property type="molecule type" value="Genomic_DNA"/>
</dbReference>
<dbReference type="PANTHER" id="PTHR22911">
    <property type="entry name" value="ACYL-MALONYL CONDENSING ENZYME-RELATED"/>
    <property type="match status" value="1"/>
</dbReference>
<feature type="domain" description="EamA" evidence="2">
    <location>
        <begin position="158"/>
        <end position="291"/>
    </location>
</feature>
<keyword evidence="4" id="KW-1185">Reference proteome</keyword>
<feature type="transmembrane region" description="Helical" evidence="1">
    <location>
        <begin position="39"/>
        <end position="58"/>
    </location>
</feature>
<feature type="transmembrane region" description="Helical" evidence="1">
    <location>
        <begin position="78"/>
        <end position="95"/>
    </location>
</feature>
<feature type="transmembrane region" description="Helical" evidence="1">
    <location>
        <begin position="162"/>
        <end position="180"/>
    </location>
</feature>
<name>A0ABU1K211_9FLAO</name>
<evidence type="ECO:0000313" key="3">
    <source>
        <dbReference type="EMBL" id="MDR6299641.1"/>
    </source>
</evidence>
<dbReference type="Gene3D" id="1.10.3730.20">
    <property type="match status" value="1"/>
</dbReference>
<dbReference type="SUPFAM" id="SSF103481">
    <property type="entry name" value="Multidrug resistance efflux transporter EmrE"/>
    <property type="match status" value="2"/>
</dbReference>
<keyword evidence="1" id="KW-1133">Transmembrane helix</keyword>
<gene>
    <name evidence="3" type="ORF">GGR31_000257</name>
</gene>
<evidence type="ECO:0000259" key="2">
    <source>
        <dbReference type="Pfam" id="PF00892"/>
    </source>
</evidence>
<reference evidence="3 4" key="1">
    <citation type="submission" date="2023-07" db="EMBL/GenBank/DDBJ databases">
        <title>Genomic Encyclopedia of Type Strains, Phase IV (KMG-IV): sequencing the most valuable type-strain genomes for metagenomic binning, comparative biology and taxonomic classification.</title>
        <authorList>
            <person name="Goeker M."/>
        </authorList>
    </citation>
    <scope>NUCLEOTIDE SEQUENCE [LARGE SCALE GENOMIC DNA]</scope>
    <source>
        <strain evidence="3 4">DSM 102814</strain>
    </source>
</reference>
<organism evidence="3 4">
    <name type="scientific">Mesonia maritima</name>
    <dbReference type="NCBI Taxonomy" id="1793873"/>
    <lineage>
        <taxon>Bacteria</taxon>
        <taxon>Pseudomonadati</taxon>
        <taxon>Bacteroidota</taxon>
        <taxon>Flavobacteriia</taxon>
        <taxon>Flavobacteriales</taxon>
        <taxon>Flavobacteriaceae</taxon>
        <taxon>Mesonia</taxon>
    </lineage>
</organism>
<dbReference type="InterPro" id="IPR037185">
    <property type="entry name" value="EmrE-like"/>
</dbReference>
<evidence type="ECO:0000256" key="1">
    <source>
        <dbReference type="SAM" id="Phobius"/>
    </source>
</evidence>
<comment type="caution">
    <text evidence="3">The sequence shown here is derived from an EMBL/GenBank/DDBJ whole genome shotgun (WGS) entry which is preliminary data.</text>
</comment>